<accession>A0A3R9TDV2</accession>
<organism evidence="1 2">
    <name type="scientific">Acinetobacter baumannii</name>
    <dbReference type="NCBI Taxonomy" id="470"/>
    <lineage>
        <taxon>Bacteria</taxon>
        <taxon>Pseudomonadati</taxon>
        <taxon>Pseudomonadota</taxon>
        <taxon>Gammaproteobacteria</taxon>
        <taxon>Moraxellales</taxon>
        <taxon>Moraxellaceae</taxon>
        <taxon>Acinetobacter</taxon>
        <taxon>Acinetobacter calcoaceticus/baumannii complex</taxon>
    </lineage>
</organism>
<feature type="non-terminal residue" evidence="1">
    <location>
        <position position="151"/>
    </location>
</feature>
<dbReference type="AlphaFoldDB" id="A0A3R9TDV2"/>
<dbReference type="Proteomes" id="UP000280073">
    <property type="component" value="Unassembled WGS sequence"/>
</dbReference>
<reference evidence="1 2" key="1">
    <citation type="submission" date="2018-10" db="EMBL/GenBank/DDBJ databases">
        <title>GWAS and RNA-Seq identify cryptic mechanisms of antimicrobial resistance in Acinetobacter baumannii.</title>
        <authorList>
            <person name="Sahl J.W."/>
        </authorList>
    </citation>
    <scope>NUCLEOTIDE SEQUENCE [LARGE SCALE GENOMIC DNA]</scope>
    <source>
        <strain evidence="1 2">TG28175</strain>
    </source>
</reference>
<proteinExistence type="predicted"/>
<feature type="non-terminal residue" evidence="1">
    <location>
        <position position="1"/>
    </location>
</feature>
<dbReference type="EMBL" id="RFDI01002650">
    <property type="protein sequence ID" value="RSR13200.1"/>
    <property type="molecule type" value="Genomic_DNA"/>
</dbReference>
<name>A0A3R9TDV2_ACIBA</name>
<comment type="caution">
    <text evidence="1">The sequence shown here is derived from an EMBL/GenBank/DDBJ whole genome shotgun (WGS) entry which is preliminary data.</text>
</comment>
<gene>
    <name evidence="1" type="ORF">EA686_29295</name>
</gene>
<evidence type="ECO:0000313" key="2">
    <source>
        <dbReference type="Proteomes" id="UP000280073"/>
    </source>
</evidence>
<sequence length="151" mass="17804">SDELKPLKIIISHTASEPPNSMTHEEWQHYCLNDAKILANQHRFAFDEFPEIPSPESLKQAAVILKRTPLQGQNFLHLLEDIFHMLWQQQYGKLRTLHAMAVKHQVPQHFPERIFTDEPVRAAYFEFGGRKYHAVDDLLRLTRRLKQQKLL</sequence>
<evidence type="ECO:0000313" key="1">
    <source>
        <dbReference type="EMBL" id="RSR13200.1"/>
    </source>
</evidence>
<protein>
    <submittedName>
        <fullName evidence="1">Uncharacterized protein</fullName>
    </submittedName>
</protein>